<keyword evidence="2" id="KW-1133">Transmembrane helix</keyword>
<dbReference type="Proteomes" id="UP000002035">
    <property type="component" value="Unassembled WGS sequence"/>
</dbReference>
<dbReference type="VEuPathDB" id="FungiDB:MCYG_02092"/>
<name>C5FIK4_ARTOC</name>
<dbReference type="EMBL" id="DS995702">
    <property type="protein sequence ID" value="EEQ29273.1"/>
    <property type="molecule type" value="Genomic_DNA"/>
</dbReference>
<feature type="transmembrane region" description="Helical" evidence="2">
    <location>
        <begin position="12"/>
        <end position="32"/>
    </location>
</feature>
<accession>C5FIK4</accession>
<evidence type="ECO:0000256" key="2">
    <source>
        <dbReference type="SAM" id="Phobius"/>
    </source>
</evidence>
<evidence type="ECO:0000256" key="1">
    <source>
        <dbReference type="SAM" id="MobiDB-lite"/>
    </source>
</evidence>
<evidence type="ECO:0000313" key="4">
    <source>
        <dbReference type="Proteomes" id="UP000002035"/>
    </source>
</evidence>
<evidence type="ECO:0000313" key="3">
    <source>
        <dbReference type="EMBL" id="EEQ29273.1"/>
    </source>
</evidence>
<dbReference type="OMA" id="FMQYDSV"/>
<protein>
    <submittedName>
        <fullName evidence="3">Uncharacterized protein</fullName>
    </submittedName>
</protein>
<reference evidence="4" key="1">
    <citation type="journal article" date="2012" name="MBio">
        <title>Comparative genome analysis of Trichophyton rubrum and related dermatophytes reveals candidate genes involved in infection.</title>
        <authorList>
            <person name="Martinez D.A."/>
            <person name="Oliver B.G."/>
            <person name="Graeser Y."/>
            <person name="Goldberg J.M."/>
            <person name="Li W."/>
            <person name="Martinez-Rossi N.M."/>
            <person name="Monod M."/>
            <person name="Shelest E."/>
            <person name="Barton R.C."/>
            <person name="Birch E."/>
            <person name="Brakhage A.A."/>
            <person name="Chen Z."/>
            <person name="Gurr S.J."/>
            <person name="Heiman D."/>
            <person name="Heitman J."/>
            <person name="Kosti I."/>
            <person name="Rossi A."/>
            <person name="Saif S."/>
            <person name="Samalova M."/>
            <person name="Saunders C.W."/>
            <person name="Shea T."/>
            <person name="Summerbell R.C."/>
            <person name="Xu J."/>
            <person name="Young S."/>
            <person name="Zeng Q."/>
            <person name="Birren B.W."/>
            <person name="Cuomo C.A."/>
            <person name="White T.C."/>
        </authorList>
    </citation>
    <scope>NUCLEOTIDE SEQUENCE [LARGE SCALE GENOMIC DNA]</scope>
    <source>
        <strain evidence="4">ATCC MYA-4605 / CBS 113480</strain>
    </source>
</reference>
<feature type="region of interest" description="Disordered" evidence="1">
    <location>
        <begin position="50"/>
        <end position="80"/>
    </location>
</feature>
<keyword evidence="2" id="KW-0472">Membrane</keyword>
<sequence>MVLLSSSTVGVALSSSIIGFFTLILFLSGYVLQQQSVRHIRVALQRSPSANPKIQPAYPSEPIWDDNKRPSEKTAKLNEKKKGNILGRRTKFSQGNQSPLGELVEEDVENEQKIEKAKHAYLHILTKPIASDICSTVLFFEHLASNSSQTTEQILLYPKSWDTSSPTKSVSSALTILKKSSARLNAVVKGIDTSDIRPGALSETQMMKKASAKLVEYERVLFLRSPGHLVNIDKLEQMITSDIGEIMKVGSSKMIPSTWISTHLSITQRQLPPALLVASEPSAFSSPTGSKAPPKPHILNSETMQQMNFVMESSESPGRHPGPAYVYFESGMVHRGGSADMHYSEWKKQVQSVCDGVNLGL</sequence>
<gene>
    <name evidence="3" type="ORF">MCYG_02092</name>
</gene>
<dbReference type="AlphaFoldDB" id="C5FIK4"/>
<dbReference type="eggNOG" id="ENOG502SWVM">
    <property type="taxonomic scope" value="Eukaryota"/>
</dbReference>
<dbReference type="OrthoDB" id="5367275at2759"/>
<keyword evidence="4" id="KW-1185">Reference proteome</keyword>
<feature type="compositionally biased region" description="Basic and acidic residues" evidence="1">
    <location>
        <begin position="65"/>
        <end position="80"/>
    </location>
</feature>
<keyword evidence="2" id="KW-0812">Transmembrane</keyword>
<organism evidence="3 4">
    <name type="scientific">Arthroderma otae (strain ATCC MYA-4605 / CBS 113480)</name>
    <name type="common">Microsporum canis</name>
    <dbReference type="NCBI Taxonomy" id="554155"/>
    <lineage>
        <taxon>Eukaryota</taxon>
        <taxon>Fungi</taxon>
        <taxon>Dikarya</taxon>
        <taxon>Ascomycota</taxon>
        <taxon>Pezizomycotina</taxon>
        <taxon>Eurotiomycetes</taxon>
        <taxon>Eurotiomycetidae</taxon>
        <taxon>Onygenales</taxon>
        <taxon>Arthrodermataceae</taxon>
        <taxon>Microsporum</taxon>
    </lineage>
</organism>
<proteinExistence type="predicted"/>
<dbReference type="GeneID" id="9229212"/>
<dbReference type="HOGENOM" id="CLU_066658_0_0_1"/>
<dbReference type="RefSeq" id="XP_002849158.1">
    <property type="nucleotide sequence ID" value="XM_002849112.1"/>
</dbReference>